<organism evidence="1 2">
    <name type="scientific">Faecalibacterium prausnitzii</name>
    <dbReference type="NCBI Taxonomy" id="853"/>
    <lineage>
        <taxon>Bacteria</taxon>
        <taxon>Bacillati</taxon>
        <taxon>Bacillota</taxon>
        <taxon>Clostridia</taxon>
        <taxon>Eubacteriales</taxon>
        <taxon>Oscillospiraceae</taxon>
        <taxon>Faecalibacterium</taxon>
    </lineage>
</organism>
<dbReference type="Proteomes" id="UP000220005">
    <property type="component" value="Unassembled WGS sequence"/>
</dbReference>
<evidence type="ECO:0008006" key="3">
    <source>
        <dbReference type="Google" id="ProtNLM"/>
    </source>
</evidence>
<evidence type="ECO:0000313" key="2">
    <source>
        <dbReference type="Proteomes" id="UP000220005"/>
    </source>
</evidence>
<reference evidence="1 2" key="1">
    <citation type="journal article" date="2017" name="Front. Microbiol.">
        <title>New Insights into the Diversity of the Genus Faecalibacterium.</title>
        <authorList>
            <person name="Benevides L."/>
            <person name="Burman S."/>
            <person name="Martin R."/>
            <person name="Robert V."/>
            <person name="Thomas M."/>
            <person name="Miquel S."/>
            <person name="Chain F."/>
            <person name="Sokol H."/>
            <person name="Bermudez-Humaran L.G."/>
            <person name="Morrison M."/>
            <person name="Langella P."/>
            <person name="Azevedo V.A."/>
            <person name="Chatel J.M."/>
            <person name="Soares S."/>
        </authorList>
    </citation>
    <scope>NUCLEOTIDE SEQUENCE [LARGE SCALE GENOMIC DNA]</scope>
    <source>
        <strain evidence="1 2">CNCM I 4575</strain>
    </source>
</reference>
<dbReference type="RefSeq" id="WP_097840164.1">
    <property type="nucleotide sequence ID" value="NZ_NMTY01000032.1"/>
</dbReference>
<gene>
    <name evidence="1" type="ORF">CGS58_13140</name>
</gene>
<dbReference type="EMBL" id="NMTY01000032">
    <property type="protein sequence ID" value="PDX80163.1"/>
    <property type="molecule type" value="Genomic_DNA"/>
</dbReference>
<proteinExistence type="predicted"/>
<sequence>MEKYLYFNGHSSDEYFCHIEHKPDIPVPEAKYEEYEVPGRNGKLHADLGYYDNVTVTYQLYFHGRNPTAEDARTIKKWLAGTPGTHQLSDGYDPAFFYLAIAKPGSISNLFDKYGRLSVEFDCDPRHFSVVGYQAMQMRSGQTLLNPLDHVALPLLEITGNGSEGKFTVNGVDFAVGTVANKTLYCDCENWDAYLTGGTNANARVGGTWPSLQPGENTISWSGGVTGVKLTPRWWTL</sequence>
<protein>
    <recommendedName>
        <fullName evidence="3">Phage tail protein</fullName>
    </recommendedName>
</protein>
<accession>A0A2A7AM65</accession>
<name>A0A2A7AM65_9FIRM</name>
<comment type="caution">
    <text evidence="1">The sequence shown here is derived from an EMBL/GenBank/DDBJ whole genome shotgun (WGS) entry which is preliminary data.</text>
</comment>
<dbReference type="Gene3D" id="2.40.30.200">
    <property type="match status" value="1"/>
</dbReference>
<evidence type="ECO:0000313" key="1">
    <source>
        <dbReference type="EMBL" id="PDX80163.1"/>
    </source>
</evidence>
<dbReference type="AlphaFoldDB" id="A0A2A7AM65"/>